<accession>A0A136WDV5</accession>
<dbReference type="GO" id="GO:0070573">
    <property type="term" value="F:metallodipeptidase activity"/>
    <property type="evidence" value="ECO:0007669"/>
    <property type="project" value="InterPro"/>
</dbReference>
<reference evidence="1 2" key="1">
    <citation type="submission" date="2016-01" db="EMBL/GenBank/DDBJ databases">
        <title>Genome sequence of Clostridium neopropionicum X4, DSM-3847.</title>
        <authorList>
            <person name="Poehlein A."/>
            <person name="Beck M.H."/>
            <person name="Bengelsdorf F.R."/>
            <person name="Daniel R."/>
            <person name="Duerre P."/>
        </authorList>
    </citation>
    <scope>NUCLEOTIDE SEQUENCE [LARGE SCALE GENOMIC DNA]</scope>
    <source>
        <strain evidence="1 2">DSM-3847</strain>
    </source>
</reference>
<proteinExistence type="predicted"/>
<dbReference type="Pfam" id="PF01244">
    <property type="entry name" value="Peptidase_M19"/>
    <property type="match status" value="1"/>
</dbReference>
<dbReference type="PATRIC" id="fig|36847.3.peg.2271"/>
<dbReference type="AlphaFoldDB" id="A0A136WDV5"/>
<comment type="caution">
    <text evidence="1">The sequence shown here is derived from an EMBL/GenBank/DDBJ whole genome shotgun (WGS) entry which is preliminary data.</text>
</comment>
<dbReference type="CDD" id="cd01301">
    <property type="entry name" value="rDP_like"/>
    <property type="match status" value="1"/>
</dbReference>
<dbReference type="EMBL" id="LRVM01000006">
    <property type="protein sequence ID" value="KXL52519.1"/>
    <property type="molecule type" value="Genomic_DNA"/>
</dbReference>
<evidence type="ECO:0000313" key="1">
    <source>
        <dbReference type="EMBL" id="KXL52519.1"/>
    </source>
</evidence>
<dbReference type="PANTHER" id="PTHR10443">
    <property type="entry name" value="MICROSOMAL DIPEPTIDASE"/>
    <property type="match status" value="1"/>
</dbReference>
<dbReference type="RefSeq" id="WP_066088090.1">
    <property type="nucleotide sequence ID" value="NZ_LRVM01000006.1"/>
</dbReference>
<dbReference type="PANTHER" id="PTHR10443:SF12">
    <property type="entry name" value="DIPEPTIDASE"/>
    <property type="match status" value="1"/>
</dbReference>
<name>A0A136WDV5_9FIRM</name>
<protein>
    <submittedName>
        <fullName evidence="1">Membrane dipeptidase (Peptidase family M19)</fullName>
    </submittedName>
</protein>
<dbReference type="OrthoDB" id="9804920at2"/>
<organism evidence="1 2">
    <name type="scientific">Anaerotignum neopropionicum</name>
    <dbReference type="NCBI Taxonomy" id="36847"/>
    <lineage>
        <taxon>Bacteria</taxon>
        <taxon>Bacillati</taxon>
        <taxon>Bacillota</taxon>
        <taxon>Clostridia</taxon>
        <taxon>Lachnospirales</taxon>
        <taxon>Anaerotignaceae</taxon>
        <taxon>Anaerotignum</taxon>
    </lineage>
</organism>
<dbReference type="InterPro" id="IPR008257">
    <property type="entry name" value="Pept_M19"/>
</dbReference>
<dbReference type="Proteomes" id="UP000070539">
    <property type="component" value="Unassembled WGS sequence"/>
</dbReference>
<sequence>MWGYADGHCDTIVKLLEEKKRLFRNDEQLDIEKMQTYAAPVQVFAIWLDPKYYSSAMRQTMKYIKFYYSEIEGNSEFIGHVNSFADILQNRREKKISALLALEGGEALEGEISALHIYHRLGVRLITLTWNHRNQLADGVAETGGRGGLTNFGRQVIREMERLGMIVDVSHLSETGFWDVAEIAVKPFIASHSNAKTICDVPRNLSDEQLRAIAQNGGVVGINLYAPFLAADREADIEDILRHIYHIISIVGEDGIAMGSDLDGTDHLPIGISNVLDVKRIFERVEKEFGIRVAQKFASENLLRVINQVL</sequence>
<dbReference type="PROSITE" id="PS51365">
    <property type="entry name" value="RENAL_DIPEPTIDASE_2"/>
    <property type="match status" value="1"/>
</dbReference>
<gene>
    <name evidence="1" type="ORF">CLNEO_19280</name>
</gene>
<keyword evidence="2" id="KW-1185">Reference proteome</keyword>
<dbReference type="Gene3D" id="3.20.20.140">
    <property type="entry name" value="Metal-dependent hydrolases"/>
    <property type="match status" value="1"/>
</dbReference>
<dbReference type="SUPFAM" id="SSF51556">
    <property type="entry name" value="Metallo-dependent hydrolases"/>
    <property type="match status" value="1"/>
</dbReference>
<dbReference type="GO" id="GO:0006508">
    <property type="term" value="P:proteolysis"/>
    <property type="evidence" value="ECO:0007669"/>
    <property type="project" value="InterPro"/>
</dbReference>
<dbReference type="STRING" id="36847.CLNEO_19280"/>
<dbReference type="InterPro" id="IPR032466">
    <property type="entry name" value="Metal_Hydrolase"/>
</dbReference>
<evidence type="ECO:0000313" key="2">
    <source>
        <dbReference type="Proteomes" id="UP000070539"/>
    </source>
</evidence>